<gene>
    <name evidence="1" type="ordered locus">BBR47_51630</name>
</gene>
<evidence type="ECO:0000313" key="2">
    <source>
        <dbReference type="Proteomes" id="UP000001877"/>
    </source>
</evidence>
<accession>C0Z5N4</accession>
<evidence type="ECO:0000313" key="1">
    <source>
        <dbReference type="EMBL" id="BAH46140.1"/>
    </source>
</evidence>
<reference evidence="1 2" key="1">
    <citation type="submission" date="2005-03" db="EMBL/GenBank/DDBJ databases">
        <title>Brevibacillus brevis strain 47, complete genome.</title>
        <authorList>
            <person name="Hosoyama A."/>
            <person name="Yamada R."/>
            <person name="Hongo Y."/>
            <person name="Terui Y."/>
            <person name="Ankai A."/>
            <person name="Masuyama W."/>
            <person name="Sekiguchi M."/>
            <person name="Takeda T."/>
            <person name="Asano K."/>
            <person name="Ohji S."/>
            <person name="Ichikawa N."/>
            <person name="Narita S."/>
            <person name="Aoki N."/>
            <person name="Miura H."/>
            <person name="Matsushita S."/>
            <person name="Sekigawa T."/>
            <person name="Yamagata H."/>
            <person name="Yoshikawa H."/>
            <person name="Udaka S."/>
            <person name="Tanikawa S."/>
            <person name="Fujita N."/>
        </authorList>
    </citation>
    <scope>NUCLEOTIDE SEQUENCE [LARGE SCALE GENOMIC DNA]</scope>
    <source>
        <strain evidence="2">47 / JCM 6285 / NBRC 100599</strain>
    </source>
</reference>
<dbReference type="STRING" id="358681.BBR47_51630"/>
<proteinExistence type="predicted"/>
<dbReference type="Proteomes" id="UP000001877">
    <property type="component" value="Chromosome"/>
</dbReference>
<name>C0Z5N4_BREBN</name>
<dbReference type="HOGENOM" id="CLU_3380875_0_0_9"/>
<sequence length="33" mass="3547">MTADVTFRPATGKGITISVDEAGRIVGFQYTDE</sequence>
<evidence type="ECO:0008006" key="3">
    <source>
        <dbReference type="Google" id="ProtNLM"/>
    </source>
</evidence>
<dbReference type="AlphaFoldDB" id="C0Z5N4"/>
<protein>
    <recommendedName>
        <fullName evidence="3">DUF2283 domain-containing protein</fullName>
    </recommendedName>
</protein>
<keyword evidence="2" id="KW-1185">Reference proteome</keyword>
<organism evidence="1 2">
    <name type="scientific">Brevibacillus brevis (strain 47 / JCM 6285 / NBRC 100599)</name>
    <dbReference type="NCBI Taxonomy" id="358681"/>
    <lineage>
        <taxon>Bacteria</taxon>
        <taxon>Bacillati</taxon>
        <taxon>Bacillota</taxon>
        <taxon>Bacilli</taxon>
        <taxon>Bacillales</taxon>
        <taxon>Paenibacillaceae</taxon>
        <taxon>Brevibacillus</taxon>
    </lineage>
</organism>
<dbReference type="EMBL" id="AP008955">
    <property type="protein sequence ID" value="BAH46140.1"/>
    <property type="molecule type" value="Genomic_DNA"/>
</dbReference>
<dbReference type="KEGG" id="bbe:BBR47_51630"/>